<dbReference type="EMBL" id="QJOW01000010">
    <property type="protein sequence ID" value="KAB7512595.1"/>
    <property type="molecule type" value="Genomic_DNA"/>
</dbReference>
<keyword evidence="12" id="KW-1185">Reference proteome</keyword>
<dbReference type="InterPro" id="IPR010432">
    <property type="entry name" value="RDD"/>
</dbReference>
<evidence type="ECO:0000256" key="4">
    <source>
        <dbReference type="ARBA" id="ARBA00023136"/>
    </source>
</evidence>
<evidence type="ECO:0000313" key="11">
    <source>
        <dbReference type="Proteomes" id="UP000326302"/>
    </source>
</evidence>
<dbReference type="Pfam" id="PF06271">
    <property type="entry name" value="RDD"/>
    <property type="match status" value="1"/>
</dbReference>
<dbReference type="Proteomes" id="UP000326302">
    <property type="component" value="Unassembled WGS sequence"/>
</dbReference>
<dbReference type="AlphaFoldDB" id="A0A5N5U3C8"/>
<evidence type="ECO:0000313" key="10">
    <source>
        <dbReference type="Proteomes" id="UP000326207"/>
    </source>
</evidence>
<accession>A0A5N5U3C8</accession>
<dbReference type="EMBL" id="QKKZ01000009">
    <property type="protein sequence ID" value="KAB7512501.1"/>
    <property type="molecule type" value="Genomic_DNA"/>
</dbReference>
<name>A0A5N5U3C8_9EURY</name>
<evidence type="ECO:0000256" key="1">
    <source>
        <dbReference type="ARBA" id="ARBA00004141"/>
    </source>
</evidence>
<comment type="subcellular location">
    <subcellularLocation>
        <location evidence="1">Membrane</location>
        <topology evidence="1">Multi-pass membrane protein</topology>
    </subcellularLocation>
</comment>
<dbReference type="GO" id="GO:0016020">
    <property type="term" value="C:membrane"/>
    <property type="evidence" value="ECO:0007669"/>
    <property type="project" value="UniProtKB-SubCell"/>
</dbReference>
<sequence length="170" mass="18662">MADENAPWSSRLLSLYPSRKPPEPQLDTAGERGVLRDRILAAGFDALVCFVVIEAPLLWVLDVLSAGQFGESALFWVVGIAGLLPLVSTYGFAFEWQYSRTPGKVWRRLITVSDDGTRCTLFASAVRNLARYLDYLGVPPLALGVAVAAFDDEGKRVGDRMAETVVVRSR</sequence>
<feature type="transmembrane region" description="Helical" evidence="5">
    <location>
        <begin position="39"/>
        <end position="61"/>
    </location>
</feature>
<keyword evidence="4 5" id="KW-0472">Membrane</keyword>
<evidence type="ECO:0000313" key="8">
    <source>
        <dbReference type="EMBL" id="KAB7512595.1"/>
    </source>
</evidence>
<feature type="domain" description="RDD" evidence="6">
    <location>
        <begin position="35"/>
        <end position="162"/>
    </location>
</feature>
<dbReference type="EMBL" id="QMDY01000010">
    <property type="protein sequence ID" value="KAB7514071.1"/>
    <property type="molecule type" value="Genomic_DNA"/>
</dbReference>
<comment type="caution">
    <text evidence="7">The sequence shown here is derived from an EMBL/GenBank/DDBJ whole genome shotgun (WGS) entry which is preliminary data.</text>
</comment>
<keyword evidence="2 5" id="KW-0812">Transmembrane</keyword>
<evidence type="ECO:0000313" key="12">
    <source>
        <dbReference type="Proteomes" id="UP000326865"/>
    </source>
</evidence>
<protein>
    <submittedName>
        <fullName evidence="7">RDD family protein</fullName>
    </submittedName>
</protein>
<dbReference type="Proteomes" id="UP000326207">
    <property type="component" value="Unassembled WGS sequence"/>
</dbReference>
<evidence type="ECO:0000313" key="9">
    <source>
        <dbReference type="EMBL" id="KAB7514071.1"/>
    </source>
</evidence>
<organism evidence="7 12">
    <name type="scientific">Halosegnis rubeus</name>
    <dbReference type="NCBI Taxonomy" id="2212850"/>
    <lineage>
        <taxon>Archaea</taxon>
        <taxon>Methanobacteriati</taxon>
        <taxon>Methanobacteriota</taxon>
        <taxon>Stenosarchaea group</taxon>
        <taxon>Halobacteria</taxon>
        <taxon>Halobacteriales</taxon>
        <taxon>Natronomonadaceae</taxon>
        <taxon>Halosegnis</taxon>
    </lineage>
</organism>
<evidence type="ECO:0000313" key="7">
    <source>
        <dbReference type="EMBL" id="KAB7512501.1"/>
    </source>
</evidence>
<gene>
    <name evidence="7" type="ORF">DM867_13000</name>
    <name evidence="8" type="ORF">DMP03_14015</name>
    <name evidence="9" type="ORF">DP108_12230</name>
</gene>
<dbReference type="RefSeq" id="WP_152121165.1">
    <property type="nucleotide sequence ID" value="NZ_QJOW01000010.1"/>
</dbReference>
<dbReference type="PANTHER" id="PTHR38480">
    <property type="entry name" value="SLR0254 PROTEIN"/>
    <property type="match status" value="1"/>
</dbReference>
<keyword evidence="3 5" id="KW-1133">Transmembrane helix</keyword>
<accession>A0A5N5U8A7</accession>
<evidence type="ECO:0000256" key="5">
    <source>
        <dbReference type="SAM" id="Phobius"/>
    </source>
</evidence>
<reference evidence="10 11" key="1">
    <citation type="submission" date="2019-10" db="EMBL/GenBank/DDBJ databases">
        <title>Unraveling microbial dark matter from salterns through culturing: the case of the genus Halosegnis.</title>
        <authorList>
            <person name="Duran-Viseras A."/>
            <person name="Andrei A.-S."/>
            <person name="Vera-Gargallo B."/>
            <person name="Ghai R."/>
            <person name="Sanchez-Porro C."/>
            <person name="Ventosa A."/>
        </authorList>
    </citation>
    <scope>NUCLEOTIDE SEQUENCE [LARGE SCALE GENOMIC DNA]</scope>
    <source>
        <strain evidence="8 11">F17-44</strain>
        <strain evidence="7 12">F18-79</strain>
        <strain evidence="9 10">F19-13</strain>
    </source>
</reference>
<proteinExistence type="predicted"/>
<accession>A0A5N5U299</accession>
<evidence type="ECO:0000259" key="6">
    <source>
        <dbReference type="Pfam" id="PF06271"/>
    </source>
</evidence>
<dbReference type="Proteomes" id="UP000326865">
    <property type="component" value="Unassembled WGS sequence"/>
</dbReference>
<evidence type="ECO:0000256" key="3">
    <source>
        <dbReference type="ARBA" id="ARBA00022989"/>
    </source>
</evidence>
<evidence type="ECO:0000256" key="2">
    <source>
        <dbReference type="ARBA" id="ARBA00022692"/>
    </source>
</evidence>
<dbReference type="OrthoDB" id="288430at2157"/>
<feature type="transmembrane region" description="Helical" evidence="5">
    <location>
        <begin position="73"/>
        <end position="94"/>
    </location>
</feature>
<dbReference type="PANTHER" id="PTHR38480:SF1">
    <property type="entry name" value="SLR0254 PROTEIN"/>
    <property type="match status" value="1"/>
</dbReference>